<dbReference type="SUPFAM" id="SSF48452">
    <property type="entry name" value="TPR-like"/>
    <property type="match status" value="1"/>
</dbReference>
<proteinExistence type="predicted"/>
<reference evidence="1 2" key="1">
    <citation type="journal article" date="2018" name="Evol. Lett.">
        <title>Horizontal gene cluster transfer increased hallucinogenic mushroom diversity.</title>
        <authorList>
            <person name="Reynolds H.T."/>
            <person name="Vijayakumar V."/>
            <person name="Gluck-Thaler E."/>
            <person name="Korotkin H.B."/>
            <person name="Matheny P.B."/>
            <person name="Slot J.C."/>
        </authorList>
    </citation>
    <scope>NUCLEOTIDE SEQUENCE [LARGE SCALE GENOMIC DNA]</scope>
    <source>
        <strain evidence="1 2">SRW20</strain>
    </source>
</reference>
<dbReference type="Proteomes" id="UP000284706">
    <property type="component" value="Unassembled WGS sequence"/>
</dbReference>
<evidence type="ECO:0000313" key="1">
    <source>
        <dbReference type="EMBL" id="PPQ98054.1"/>
    </source>
</evidence>
<dbReference type="AlphaFoldDB" id="A0A409Y4U0"/>
<name>A0A409Y4U0_9AGAR</name>
<dbReference type="OrthoDB" id="2017974at2759"/>
<dbReference type="EMBL" id="NHYE01001150">
    <property type="protein sequence ID" value="PPQ98054.1"/>
    <property type="molecule type" value="Genomic_DNA"/>
</dbReference>
<dbReference type="InterPro" id="IPR011990">
    <property type="entry name" value="TPR-like_helical_dom_sf"/>
</dbReference>
<gene>
    <name evidence="1" type="ORF">CVT26_003049</name>
</gene>
<dbReference type="InParanoid" id="A0A409Y4U0"/>
<organism evidence="1 2">
    <name type="scientific">Gymnopilus dilepis</name>
    <dbReference type="NCBI Taxonomy" id="231916"/>
    <lineage>
        <taxon>Eukaryota</taxon>
        <taxon>Fungi</taxon>
        <taxon>Dikarya</taxon>
        <taxon>Basidiomycota</taxon>
        <taxon>Agaricomycotina</taxon>
        <taxon>Agaricomycetes</taxon>
        <taxon>Agaricomycetidae</taxon>
        <taxon>Agaricales</taxon>
        <taxon>Agaricineae</taxon>
        <taxon>Hymenogastraceae</taxon>
        <taxon>Gymnopilus</taxon>
    </lineage>
</organism>
<sequence>MIIHNAAVRIDTSPLSIVEPERWRNIARDWYGAGLAEHQTGKLHHDFGLKLMRGFSISTLHPFLTCRDSVVPPWSLTAQTRRSAPDARASELFVLLHGMLLTNIQFDDFQPMLACFIEHLEIEGAEEPKWIMMGVINVSSVLEYGHPNAVGPKEVNGPQVAAATRVMTKKAAANVLASSSTTIVTDAATEDDEEHKGDNPSDHPLALKFALQRTFAILTHVLHCPARKASQYAESNVNPYLSVLLTLRDDPASNHDLLGAHKPLRL</sequence>
<comment type="caution">
    <text evidence="1">The sequence shown here is derived from an EMBL/GenBank/DDBJ whole genome shotgun (WGS) entry which is preliminary data.</text>
</comment>
<protein>
    <submittedName>
        <fullName evidence="1">Uncharacterized protein</fullName>
    </submittedName>
</protein>
<dbReference type="STRING" id="231916.A0A409Y4U0"/>
<evidence type="ECO:0000313" key="2">
    <source>
        <dbReference type="Proteomes" id="UP000284706"/>
    </source>
</evidence>
<keyword evidence="2" id="KW-1185">Reference proteome</keyword>
<accession>A0A409Y4U0</accession>